<reference evidence="9 10" key="1">
    <citation type="journal article" date="2023" name="Insect Mol. Biol.">
        <title>Genome sequencing provides insights into the evolution of gene families encoding plant cell wall-degrading enzymes in longhorned beetles.</title>
        <authorList>
            <person name="Shin N.R."/>
            <person name="Okamura Y."/>
            <person name="Kirsch R."/>
            <person name="Pauchet Y."/>
        </authorList>
    </citation>
    <scope>NUCLEOTIDE SEQUENCE [LARGE SCALE GENOMIC DNA]</scope>
    <source>
        <strain evidence="9">EAD_L_NR</strain>
    </source>
</reference>
<evidence type="ECO:0000256" key="3">
    <source>
        <dbReference type="ARBA" id="ARBA00006958"/>
    </source>
</evidence>
<evidence type="ECO:0000256" key="2">
    <source>
        <dbReference type="ARBA" id="ARBA00004123"/>
    </source>
</evidence>
<keyword evidence="4" id="KW-0540">Nuclease</keyword>
<sequence length="173" mass="19990">MNVVERFPGSAHDAHIWRQSNLSQVVETIYRENNGNWFYLLGDSGYPLRLWLSTPLRNTIPGTPEDRFNNCLKTIRSTIERCNGVLKNRWRCLLKHRVFHYTPQMAANIVKACCVLHNICIARNMPPPDDIEIEAQDYGIDINADGDLMNAGINEDLFAARRLQQQIINNYFN</sequence>
<dbReference type="InterPro" id="IPR045249">
    <property type="entry name" value="HARBI1-like"/>
</dbReference>
<keyword evidence="10" id="KW-1185">Reference proteome</keyword>
<dbReference type="AlphaFoldDB" id="A0AAV8VMC2"/>
<evidence type="ECO:0000313" key="9">
    <source>
        <dbReference type="EMBL" id="KAJ8915403.1"/>
    </source>
</evidence>
<evidence type="ECO:0000256" key="6">
    <source>
        <dbReference type="ARBA" id="ARBA00022801"/>
    </source>
</evidence>
<evidence type="ECO:0000256" key="7">
    <source>
        <dbReference type="ARBA" id="ARBA00023242"/>
    </source>
</evidence>
<keyword evidence="6" id="KW-0378">Hydrolase</keyword>
<dbReference type="Proteomes" id="UP001159042">
    <property type="component" value="Unassembled WGS sequence"/>
</dbReference>
<dbReference type="PANTHER" id="PTHR22930">
    <property type="match status" value="1"/>
</dbReference>
<comment type="subcellular location">
    <subcellularLocation>
        <location evidence="2">Nucleus</location>
    </subcellularLocation>
</comment>
<keyword evidence="7" id="KW-0539">Nucleus</keyword>
<keyword evidence="5" id="KW-0479">Metal-binding</keyword>
<organism evidence="9 10">
    <name type="scientific">Exocentrus adspersus</name>
    <dbReference type="NCBI Taxonomy" id="1586481"/>
    <lineage>
        <taxon>Eukaryota</taxon>
        <taxon>Metazoa</taxon>
        <taxon>Ecdysozoa</taxon>
        <taxon>Arthropoda</taxon>
        <taxon>Hexapoda</taxon>
        <taxon>Insecta</taxon>
        <taxon>Pterygota</taxon>
        <taxon>Neoptera</taxon>
        <taxon>Endopterygota</taxon>
        <taxon>Coleoptera</taxon>
        <taxon>Polyphaga</taxon>
        <taxon>Cucujiformia</taxon>
        <taxon>Chrysomeloidea</taxon>
        <taxon>Cerambycidae</taxon>
        <taxon>Lamiinae</taxon>
        <taxon>Acanthocinini</taxon>
        <taxon>Exocentrus</taxon>
    </lineage>
</organism>
<dbReference type="GO" id="GO:0004518">
    <property type="term" value="F:nuclease activity"/>
    <property type="evidence" value="ECO:0007669"/>
    <property type="project" value="UniProtKB-KW"/>
</dbReference>
<evidence type="ECO:0000256" key="5">
    <source>
        <dbReference type="ARBA" id="ARBA00022723"/>
    </source>
</evidence>
<dbReference type="Pfam" id="PF13359">
    <property type="entry name" value="DDE_Tnp_4"/>
    <property type="match status" value="1"/>
</dbReference>
<accession>A0AAV8VMC2</accession>
<dbReference type="GO" id="GO:0005634">
    <property type="term" value="C:nucleus"/>
    <property type="evidence" value="ECO:0007669"/>
    <property type="project" value="UniProtKB-SubCell"/>
</dbReference>
<evidence type="ECO:0000313" key="10">
    <source>
        <dbReference type="Proteomes" id="UP001159042"/>
    </source>
</evidence>
<evidence type="ECO:0000256" key="4">
    <source>
        <dbReference type="ARBA" id="ARBA00022722"/>
    </source>
</evidence>
<protein>
    <recommendedName>
        <fullName evidence="8">DDE Tnp4 domain-containing protein</fullName>
    </recommendedName>
</protein>
<evidence type="ECO:0000256" key="1">
    <source>
        <dbReference type="ARBA" id="ARBA00001968"/>
    </source>
</evidence>
<evidence type="ECO:0000259" key="8">
    <source>
        <dbReference type="Pfam" id="PF13359"/>
    </source>
</evidence>
<feature type="domain" description="DDE Tnp4" evidence="8">
    <location>
        <begin position="3"/>
        <end position="118"/>
    </location>
</feature>
<comment type="cofactor">
    <cofactor evidence="1">
        <name>a divalent metal cation</name>
        <dbReference type="ChEBI" id="CHEBI:60240"/>
    </cofactor>
</comment>
<dbReference type="GO" id="GO:0016787">
    <property type="term" value="F:hydrolase activity"/>
    <property type="evidence" value="ECO:0007669"/>
    <property type="project" value="UniProtKB-KW"/>
</dbReference>
<dbReference type="InterPro" id="IPR027806">
    <property type="entry name" value="HARBI1_dom"/>
</dbReference>
<dbReference type="PANTHER" id="PTHR22930:SF85">
    <property type="entry name" value="GH03217P-RELATED"/>
    <property type="match status" value="1"/>
</dbReference>
<proteinExistence type="inferred from homology"/>
<name>A0AAV8VMC2_9CUCU</name>
<gene>
    <name evidence="9" type="ORF">NQ315_008291</name>
</gene>
<dbReference type="EMBL" id="JANEYG010000054">
    <property type="protein sequence ID" value="KAJ8915403.1"/>
    <property type="molecule type" value="Genomic_DNA"/>
</dbReference>
<comment type="similarity">
    <text evidence="3">Belongs to the HARBI1 family.</text>
</comment>
<dbReference type="GO" id="GO:0046872">
    <property type="term" value="F:metal ion binding"/>
    <property type="evidence" value="ECO:0007669"/>
    <property type="project" value="UniProtKB-KW"/>
</dbReference>
<comment type="caution">
    <text evidence="9">The sequence shown here is derived from an EMBL/GenBank/DDBJ whole genome shotgun (WGS) entry which is preliminary data.</text>
</comment>